<evidence type="ECO:0000313" key="3">
    <source>
        <dbReference type="Proteomes" id="UP000019184"/>
    </source>
</evidence>
<organism evidence="2 3">
    <name type="scientific">Candidatus Contendobacter odensis Run_B_J11</name>
    <dbReference type="NCBI Taxonomy" id="1400861"/>
    <lineage>
        <taxon>Bacteria</taxon>
        <taxon>Pseudomonadati</taxon>
        <taxon>Pseudomonadota</taxon>
        <taxon>Gammaproteobacteria</taxon>
        <taxon>Candidatus Competibacteraceae</taxon>
        <taxon>Candidatus Contendibacter</taxon>
    </lineage>
</organism>
<dbReference type="PANTHER" id="PTHR43179">
    <property type="entry name" value="RHAMNOSYLTRANSFERASE WBBL"/>
    <property type="match status" value="1"/>
</dbReference>
<dbReference type="GO" id="GO:0016740">
    <property type="term" value="F:transferase activity"/>
    <property type="evidence" value="ECO:0007669"/>
    <property type="project" value="UniProtKB-KW"/>
</dbReference>
<dbReference type="SUPFAM" id="SSF53448">
    <property type="entry name" value="Nucleotide-diphospho-sugar transferases"/>
    <property type="match status" value="1"/>
</dbReference>
<comment type="caution">
    <text evidence="2">The sequence shown here is derived from an EMBL/GenBank/DDBJ whole genome shotgun (WGS) entry which is preliminary data.</text>
</comment>
<dbReference type="EMBL" id="CBTK010000024">
    <property type="protein sequence ID" value="CDH43436.1"/>
    <property type="molecule type" value="Genomic_DNA"/>
</dbReference>
<accession>A0A7U7G7P1</accession>
<keyword evidence="2" id="KW-0808">Transferase</keyword>
<gene>
    <name evidence="2" type="ORF">BN874_120087</name>
</gene>
<reference evidence="2 3" key="1">
    <citation type="journal article" date="2014" name="ISME J.">
        <title>Candidatus Competibacter-lineage genomes retrieved from metagenomes reveal functional metabolic diversity.</title>
        <authorList>
            <person name="McIlroy S.J."/>
            <person name="Albertsen M."/>
            <person name="Andresen E.K."/>
            <person name="Saunders A.M."/>
            <person name="Kristiansen R."/>
            <person name="Stokholm-Bjerregaard M."/>
            <person name="Nielsen K.L."/>
            <person name="Nielsen P.H."/>
        </authorList>
    </citation>
    <scope>NUCLEOTIDE SEQUENCE [LARGE SCALE GENOMIC DNA]</scope>
    <source>
        <strain evidence="2 3">Run_B_J11</strain>
    </source>
</reference>
<feature type="transmembrane region" description="Helical" evidence="1">
    <location>
        <begin position="6"/>
        <end position="29"/>
    </location>
</feature>
<evidence type="ECO:0000256" key="1">
    <source>
        <dbReference type="SAM" id="Phobius"/>
    </source>
</evidence>
<dbReference type="Gene3D" id="3.90.550.10">
    <property type="entry name" value="Spore Coat Polysaccharide Biosynthesis Protein SpsA, Chain A"/>
    <property type="match status" value="1"/>
</dbReference>
<dbReference type="PANTHER" id="PTHR43179:SF10">
    <property type="entry name" value="GLYCOSYL TRANSFERASE"/>
    <property type="match status" value="1"/>
</dbReference>
<keyword evidence="3" id="KW-1185">Reference proteome</keyword>
<dbReference type="Proteomes" id="UP000019184">
    <property type="component" value="Unassembled WGS sequence"/>
</dbReference>
<keyword evidence="1" id="KW-0472">Membrane</keyword>
<proteinExistence type="predicted"/>
<evidence type="ECO:0000313" key="2">
    <source>
        <dbReference type="EMBL" id="CDH43436.1"/>
    </source>
</evidence>
<dbReference type="OrthoDB" id="9771846at2"/>
<dbReference type="AlphaFoldDB" id="A0A7U7G7P1"/>
<keyword evidence="1" id="KW-0812">Transmembrane</keyword>
<sequence length="280" mass="31613">MGALPAGWRVIIISIVTYAPDLALLATVLDHLGRALRHASRLELPTEARLILVDNGPGTTWRQPLQQMLDAAALPARVDLLSGHGNIGYGAGHNLALQNRDSDYHLILNPDVLLEENALSEGLAFLTVYPDVGWVAPAAWDEAGRRQYLCKRYPTVLDLALRGFAPAWLRQRFQTRLDRYELRDCTGDAVFWDPPIASGCFMLCRQAALNRITGFSPDYFLYFEDFDLSLRLATVSRIVYVPTVRIVHFGGHAARKGIHHIGLFLRAAMLFFNRYGWRWW</sequence>
<dbReference type="RefSeq" id="WP_034430458.1">
    <property type="nucleotide sequence ID" value="NZ_CBTK010000024.1"/>
</dbReference>
<keyword evidence="1" id="KW-1133">Transmembrane helix</keyword>
<protein>
    <submittedName>
        <fullName evidence="2">Glycosyl transferase, family 2</fullName>
    </submittedName>
</protein>
<name>A0A7U7G7P1_9GAMM</name>
<dbReference type="InterPro" id="IPR029044">
    <property type="entry name" value="Nucleotide-diphossugar_trans"/>
</dbReference>